<keyword evidence="1" id="KW-0472">Membrane</keyword>
<organism evidence="2 3">
    <name type="scientific">Bimuria novae-zelandiae CBS 107.79</name>
    <dbReference type="NCBI Taxonomy" id="1447943"/>
    <lineage>
        <taxon>Eukaryota</taxon>
        <taxon>Fungi</taxon>
        <taxon>Dikarya</taxon>
        <taxon>Ascomycota</taxon>
        <taxon>Pezizomycotina</taxon>
        <taxon>Dothideomycetes</taxon>
        <taxon>Pleosporomycetidae</taxon>
        <taxon>Pleosporales</taxon>
        <taxon>Massarineae</taxon>
        <taxon>Didymosphaeriaceae</taxon>
        <taxon>Bimuria</taxon>
    </lineage>
</organism>
<dbReference type="Proteomes" id="UP000800036">
    <property type="component" value="Unassembled WGS sequence"/>
</dbReference>
<reference evidence="2" key="1">
    <citation type="journal article" date="2020" name="Stud. Mycol.">
        <title>101 Dothideomycetes genomes: a test case for predicting lifestyles and emergence of pathogens.</title>
        <authorList>
            <person name="Haridas S."/>
            <person name="Albert R."/>
            <person name="Binder M."/>
            <person name="Bloem J."/>
            <person name="Labutti K."/>
            <person name="Salamov A."/>
            <person name="Andreopoulos B."/>
            <person name="Baker S."/>
            <person name="Barry K."/>
            <person name="Bills G."/>
            <person name="Bluhm B."/>
            <person name="Cannon C."/>
            <person name="Castanera R."/>
            <person name="Culley D."/>
            <person name="Daum C."/>
            <person name="Ezra D."/>
            <person name="Gonzalez J."/>
            <person name="Henrissat B."/>
            <person name="Kuo A."/>
            <person name="Liang C."/>
            <person name="Lipzen A."/>
            <person name="Lutzoni F."/>
            <person name="Magnuson J."/>
            <person name="Mondo S."/>
            <person name="Nolan M."/>
            <person name="Ohm R."/>
            <person name="Pangilinan J."/>
            <person name="Park H.-J."/>
            <person name="Ramirez L."/>
            <person name="Alfaro M."/>
            <person name="Sun H."/>
            <person name="Tritt A."/>
            <person name="Yoshinaga Y."/>
            <person name="Zwiers L.-H."/>
            <person name="Turgeon B."/>
            <person name="Goodwin S."/>
            <person name="Spatafora J."/>
            <person name="Crous P."/>
            <person name="Grigoriev I."/>
        </authorList>
    </citation>
    <scope>NUCLEOTIDE SEQUENCE</scope>
    <source>
        <strain evidence="2">CBS 107.79</strain>
    </source>
</reference>
<name>A0A6A5UNQ1_9PLEO</name>
<keyword evidence="1" id="KW-1133">Transmembrane helix</keyword>
<gene>
    <name evidence="2" type="ORF">BU23DRAFT_310202</name>
</gene>
<keyword evidence="3" id="KW-1185">Reference proteome</keyword>
<evidence type="ECO:0000313" key="3">
    <source>
        <dbReference type="Proteomes" id="UP000800036"/>
    </source>
</evidence>
<sequence length="115" mass="13793">MPMLGRVFALSRSYRTDFITCIQPSSLTALFPPRWTKIHEQFLRRFTWVGILLLLLPLLLLSRYYRARFALRCPPQWLFLLRWPRTHFAPRKLGPISLLCWPRTCFVSSYWPSHV</sequence>
<accession>A0A6A5UNQ1</accession>
<protein>
    <submittedName>
        <fullName evidence="2">Uncharacterized protein</fullName>
    </submittedName>
</protein>
<feature type="transmembrane region" description="Helical" evidence="1">
    <location>
        <begin position="42"/>
        <end position="62"/>
    </location>
</feature>
<dbReference type="AlphaFoldDB" id="A0A6A5UNQ1"/>
<dbReference type="EMBL" id="ML976740">
    <property type="protein sequence ID" value="KAF1966853.1"/>
    <property type="molecule type" value="Genomic_DNA"/>
</dbReference>
<evidence type="ECO:0000313" key="2">
    <source>
        <dbReference type="EMBL" id="KAF1966853.1"/>
    </source>
</evidence>
<proteinExistence type="predicted"/>
<keyword evidence="1" id="KW-0812">Transmembrane</keyword>
<evidence type="ECO:0000256" key="1">
    <source>
        <dbReference type="SAM" id="Phobius"/>
    </source>
</evidence>